<proteinExistence type="predicted"/>
<name>A0AAD1Y018_EUPCR</name>
<dbReference type="InterPro" id="IPR011989">
    <property type="entry name" value="ARM-like"/>
</dbReference>
<dbReference type="EMBL" id="CAMPGE010024435">
    <property type="protein sequence ID" value="CAI2382275.1"/>
    <property type="molecule type" value="Genomic_DNA"/>
</dbReference>
<feature type="region of interest" description="Disordered" evidence="1">
    <location>
        <begin position="791"/>
        <end position="849"/>
    </location>
</feature>
<gene>
    <name evidence="2" type="ORF">ECRASSUSDP1_LOCUS23745</name>
</gene>
<dbReference type="AlphaFoldDB" id="A0AAD1Y018"/>
<dbReference type="InterPro" id="IPR016024">
    <property type="entry name" value="ARM-type_fold"/>
</dbReference>
<feature type="region of interest" description="Disordered" evidence="1">
    <location>
        <begin position="864"/>
        <end position="896"/>
    </location>
</feature>
<feature type="compositionally biased region" description="Polar residues" evidence="1">
    <location>
        <begin position="876"/>
        <end position="886"/>
    </location>
</feature>
<keyword evidence="3" id="KW-1185">Reference proteome</keyword>
<feature type="region of interest" description="Disordered" evidence="1">
    <location>
        <begin position="512"/>
        <end position="533"/>
    </location>
</feature>
<dbReference type="GO" id="GO:0008287">
    <property type="term" value="C:protein serine/threonine phosphatase complex"/>
    <property type="evidence" value="ECO:0007669"/>
    <property type="project" value="TreeGrafter"/>
</dbReference>
<dbReference type="SUPFAM" id="SSF48371">
    <property type="entry name" value="ARM repeat"/>
    <property type="match status" value="1"/>
</dbReference>
<feature type="compositionally biased region" description="Basic residues" evidence="1">
    <location>
        <begin position="831"/>
        <end position="840"/>
    </location>
</feature>
<evidence type="ECO:0000313" key="2">
    <source>
        <dbReference type="EMBL" id="CAI2382275.1"/>
    </source>
</evidence>
<dbReference type="PANTHER" id="PTHR21467:SF0">
    <property type="entry name" value="SERINE_THREONINE-PROTEIN PHOSPHATASE 4 REGULATORY SUBUNIT 4"/>
    <property type="match status" value="1"/>
</dbReference>
<dbReference type="Gene3D" id="1.25.10.10">
    <property type="entry name" value="Leucine-rich Repeat Variant"/>
    <property type="match status" value="1"/>
</dbReference>
<feature type="compositionally biased region" description="Basic residues" evidence="1">
    <location>
        <begin position="811"/>
        <end position="823"/>
    </location>
</feature>
<dbReference type="GO" id="GO:0005829">
    <property type="term" value="C:cytosol"/>
    <property type="evidence" value="ECO:0007669"/>
    <property type="project" value="TreeGrafter"/>
</dbReference>
<comment type="caution">
    <text evidence="2">The sequence shown here is derived from an EMBL/GenBank/DDBJ whole genome shotgun (WGS) entry which is preliminary data.</text>
</comment>
<evidence type="ECO:0000313" key="3">
    <source>
        <dbReference type="Proteomes" id="UP001295684"/>
    </source>
</evidence>
<dbReference type="PANTHER" id="PTHR21467">
    <property type="entry name" value="PROTEIN PHOSPHATASE 4 REGULATORY SUBUNIT 4 PPP4R4"/>
    <property type="match status" value="1"/>
</dbReference>
<sequence>MSDAFDWMSDPFDDEARLSIKKVKTEEEIKKFMTREGLSEIGRAVLLLKKGYGVQKTSVINHLHRYLQEDGDKEELLLIIIESMIDWDEVMQLECATSFVKPLEMKLIDPEILQNLVSKAITLIFELEDNDDLVRAWCKVFTLSVPQCDLDYLVEEVVPILMPLTSVTEKKLSNRLLSGEMLLEICSVYGQRAFERHKKLVSLTFSLCGDIINWKIRQMGANRLRRIVEHSPLYLSEEPGFYDMVIDKLQDLLCDEENFVKMEALETILYCTKHISKQDFQQRLEPLIVDILRKEVLEHEEVLYSMATLCGQLMHQLQSSELEHGLRTSVIEFFEGLLNNQNDQLRKKAAYNFSYFFTQLYSEDGGSTEPTEEEFKCPIMSSQWVEYTKKLAHDDSEEIRIIMAACFKDICQKVISENQKLGFCKKLLFEFLQDTNDQIMSIMVENIECFIDMFKNETDIEPWEDVEIVPEDDEETKSQDHKTPKVLIKGKKNSNLQVARFDELSKKKKKNSFRKASTAKMSNEEIDEEQENSPLSNANLLISEEKQPFVSLMKQLMILDANLHNKTYKWREHKELLQKIRDNILLFPIPEVSLLFHETLIEYAKEGIKPLQYTSLEILAALILYSYDLEEADSIMKSVVTDLSTADSSRLQCLFVDFFEICCVLPFTMSTIEDKLFEPLKAVSETPYRSVKLRIIKMIPNLQYLLMDPEIQEELIGMLLRFSEQDNTEVQIRADEANLTLFRLKQDANNLSREERKKAEADRLKIFDEREAVLQEVVKVNETLIEERVKKEEESKKQKRGDRKRGVSSQKNRKIKKSIKGKPKLSSAKVAPKHTTKSRRNTMIVEPKSTASIIIEEAKEYSKRKGLLSPNDITKRTQSVSKSGSKNFRKRSDPFS</sequence>
<reference evidence="2" key="1">
    <citation type="submission" date="2023-07" db="EMBL/GenBank/DDBJ databases">
        <authorList>
            <consortium name="AG Swart"/>
            <person name="Singh M."/>
            <person name="Singh A."/>
            <person name="Seah K."/>
            <person name="Emmerich C."/>
        </authorList>
    </citation>
    <scope>NUCLEOTIDE SEQUENCE</scope>
    <source>
        <strain evidence="2">DP1</strain>
    </source>
</reference>
<protein>
    <submittedName>
        <fullName evidence="2">Uncharacterized protein</fullName>
    </submittedName>
</protein>
<accession>A0AAD1Y018</accession>
<dbReference type="GO" id="GO:0019888">
    <property type="term" value="F:protein phosphatase regulator activity"/>
    <property type="evidence" value="ECO:0007669"/>
    <property type="project" value="TreeGrafter"/>
</dbReference>
<dbReference type="Proteomes" id="UP001295684">
    <property type="component" value="Unassembled WGS sequence"/>
</dbReference>
<organism evidence="2 3">
    <name type="scientific">Euplotes crassus</name>
    <dbReference type="NCBI Taxonomy" id="5936"/>
    <lineage>
        <taxon>Eukaryota</taxon>
        <taxon>Sar</taxon>
        <taxon>Alveolata</taxon>
        <taxon>Ciliophora</taxon>
        <taxon>Intramacronucleata</taxon>
        <taxon>Spirotrichea</taxon>
        <taxon>Hypotrichia</taxon>
        <taxon>Euplotida</taxon>
        <taxon>Euplotidae</taxon>
        <taxon>Moneuplotes</taxon>
    </lineage>
</organism>
<evidence type="ECO:0000256" key="1">
    <source>
        <dbReference type="SAM" id="MobiDB-lite"/>
    </source>
</evidence>
<dbReference type="InterPro" id="IPR039918">
    <property type="entry name" value="PPP4R4"/>
</dbReference>